<dbReference type="EMBL" id="VUNE01000002">
    <property type="protein sequence ID" value="MST62403.1"/>
    <property type="molecule type" value="Genomic_DNA"/>
</dbReference>
<feature type="transmembrane region" description="Helical" evidence="9">
    <location>
        <begin position="139"/>
        <end position="159"/>
    </location>
</feature>
<feature type="transmembrane region" description="Helical" evidence="9">
    <location>
        <begin position="71"/>
        <end position="95"/>
    </location>
</feature>
<dbReference type="InterPro" id="IPR051124">
    <property type="entry name" value="Phosphate_Transport_Permease"/>
</dbReference>
<comment type="function">
    <text evidence="10">Part of the binding-protein-dependent transport system for phosphate; probably responsible for the translocation of the substrate across the membrane.</text>
</comment>
<keyword evidence="8 9" id="KW-0472">Membrane</keyword>
<dbReference type="PANTHER" id="PTHR30425">
    <property type="entry name" value="PHOSPHATE TRANSPORT SYSTEM PERMEASE PROTEIN PST"/>
    <property type="match status" value="1"/>
</dbReference>
<dbReference type="AlphaFoldDB" id="A0A6N7XFL4"/>
<comment type="similarity">
    <text evidence="2 10">Belongs to the binding-protein-dependent transport system permease family. CysTW subfamily.</text>
</comment>
<evidence type="ECO:0000256" key="6">
    <source>
        <dbReference type="ARBA" id="ARBA00022692"/>
    </source>
</evidence>
<dbReference type="InterPro" id="IPR011864">
    <property type="entry name" value="Phosphate_PstC"/>
</dbReference>
<evidence type="ECO:0000313" key="12">
    <source>
        <dbReference type="EMBL" id="MST62403.1"/>
    </source>
</evidence>
<keyword evidence="13" id="KW-1185">Reference proteome</keyword>
<feature type="transmembrane region" description="Helical" evidence="9">
    <location>
        <begin position="107"/>
        <end position="127"/>
    </location>
</feature>
<keyword evidence="4 10" id="KW-1003">Cell membrane</keyword>
<proteinExistence type="inferred from homology"/>
<dbReference type="GO" id="GO:0005886">
    <property type="term" value="C:plasma membrane"/>
    <property type="evidence" value="ECO:0007669"/>
    <property type="project" value="UniProtKB-SubCell"/>
</dbReference>
<protein>
    <recommendedName>
        <fullName evidence="10">Phosphate transport system permease protein</fullName>
    </recommendedName>
</protein>
<keyword evidence="5 10" id="KW-0592">Phosphate transport</keyword>
<dbReference type="GO" id="GO:0006817">
    <property type="term" value="P:phosphate ion transport"/>
    <property type="evidence" value="ECO:0007669"/>
    <property type="project" value="UniProtKB-KW"/>
</dbReference>
<dbReference type="PANTHER" id="PTHR30425:SF1">
    <property type="entry name" value="PHOSPHATE TRANSPORT SYSTEM PERMEASE PROTEIN PSTC"/>
    <property type="match status" value="1"/>
</dbReference>
<evidence type="ECO:0000256" key="2">
    <source>
        <dbReference type="ARBA" id="ARBA00007069"/>
    </source>
</evidence>
<dbReference type="RefSeq" id="WP_154537790.1">
    <property type="nucleotide sequence ID" value="NZ_JAXDWS010000027.1"/>
</dbReference>
<feature type="domain" description="ABC transmembrane type-1" evidence="11">
    <location>
        <begin position="67"/>
        <end position="274"/>
    </location>
</feature>
<evidence type="ECO:0000256" key="10">
    <source>
        <dbReference type="RuleBase" id="RU363054"/>
    </source>
</evidence>
<reference evidence="12 13" key="1">
    <citation type="submission" date="2019-08" db="EMBL/GenBank/DDBJ databases">
        <title>In-depth cultivation of the pig gut microbiome towards novel bacterial diversity and tailored functional studies.</title>
        <authorList>
            <person name="Wylensek D."/>
            <person name="Hitch T.C.A."/>
            <person name="Clavel T."/>
        </authorList>
    </citation>
    <scope>NUCLEOTIDE SEQUENCE [LARGE SCALE GENOMIC DNA]</scope>
    <source>
        <strain evidence="12 13">WCA-SAB-591-4A-A</strain>
    </source>
</reference>
<evidence type="ECO:0000313" key="13">
    <source>
        <dbReference type="Proteomes" id="UP000440713"/>
    </source>
</evidence>
<dbReference type="Gene3D" id="1.10.3720.10">
    <property type="entry name" value="MetI-like"/>
    <property type="match status" value="1"/>
</dbReference>
<organism evidence="12 13">
    <name type="scientific">Peptostreptococcus porci</name>
    <dbReference type="NCBI Taxonomy" id="2652282"/>
    <lineage>
        <taxon>Bacteria</taxon>
        <taxon>Bacillati</taxon>
        <taxon>Bacillota</taxon>
        <taxon>Clostridia</taxon>
        <taxon>Peptostreptococcales</taxon>
        <taxon>Peptostreptococcaceae</taxon>
        <taxon>Peptostreptococcus</taxon>
    </lineage>
</organism>
<keyword evidence="3 9" id="KW-0813">Transport</keyword>
<gene>
    <name evidence="12" type="primary">pstC</name>
    <name evidence="12" type="ORF">FYJ71_05355</name>
</gene>
<name>A0A6N7XFL4_9FIRM</name>
<evidence type="ECO:0000256" key="1">
    <source>
        <dbReference type="ARBA" id="ARBA00004651"/>
    </source>
</evidence>
<evidence type="ECO:0000256" key="8">
    <source>
        <dbReference type="ARBA" id="ARBA00023136"/>
    </source>
</evidence>
<sequence>MKLYEKLMKNIFVISSIVSIMSIIVIATFIIKGGFPFIAEYGLLKFLLGKEWFPTNSPSEFGLLPMILGSVYITVGALVLAVPIGVLTAIYLAKFCDRKYYRFLKSLVQLMAGIPSIVYGFFALNMIAPLIRNIQGDGLSVLTSSILLAIMILPTIIVLSESSINSVPQSYYEGSRALGANDEESVFKAVVPAARSGVFASIILALGRAIGETMAVLRVCGNQVRIPDSMFDGVRTLTTNIVMEMSYAQGTHRESLIATSLVLFVIILVVNSAFVVIKGRKVS</sequence>
<comment type="subcellular location">
    <subcellularLocation>
        <location evidence="1 9">Cell membrane</location>
        <topology evidence="1 9">Multi-pass membrane protein</topology>
    </subcellularLocation>
</comment>
<evidence type="ECO:0000256" key="5">
    <source>
        <dbReference type="ARBA" id="ARBA00022592"/>
    </source>
</evidence>
<feature type="transmembrane region" description="Helical" evidence="9">
    <location>
        <begin position="255"/>
        <end position="277"/>
    </location>
</feature>
<evidence type="ECO:0000256" key="3">
    <source>
        <dbReference type="ARBA" id="ARBA00022448"/>
    </source>
</evidence>
<dbReference type="Pfam" id="PF00528">
    <property type="entry name" value="BPD_transp_1"/>
    <property type="match status" value="1"/>
</dbReference>
<dbReference type="SUPFAM" id="SSF161098">
    <property type="entry name" value="MetI-like"/>
    <property type="match status" value="1"/>
</dbReference>
<evidence type="ECO:0000256" key="4">
    <source>
        <dbReference type="ARBA" id="ARBA00022475"/>
    </source>
</evidence>
<evidence type="ECO:0000259" key="11">
    <source>
        <dbReference type="PROSITE" id="PS50928"/>
    </source>
</evidence>
<feature type="transmembrane region" description="Helical" evidence="9">
    <location>
        <begin position="12"/>
        <end position="31"/>
    </location>
</feature>
<accession>A0A6N7XFL4</accession>
<dbReference type="Proteomes" id="UP000440713">
    <property type="component" value="Unassembled WGS sequence"/>
</dbReference>
<evidence type="ECO:0000256" key="9">
    <source>
        <dbReference type="RuleBase" id="RU363032"/>
    </source>
</evidence>
<comment type="caution">
    <text evidence="12">The sequence shown here is derived from an EMBL/GenBank/DDBJ whole genome shotgun (WGS) entry which is preliminary data.</text>
</comment>
<keyword evidence="7 9" id="KW-1133">Transmembrane helix</keyword>
<comment type="caution">
    <text evidence="10">Lacks conserved residue(s) required for the propagation of feature annotation.</text>
</comment>
<dbReference type="InterPro" id="IPR035906">
    <property type="entry name" value="MetI-like_sf"/>
</dbReference>
<dbReference type="InterPro" id="IPR000515">
    <property type="entry name" value="MetI-like"/>
</dbReference>
<keyword evidence="6 9" id="KW-0812">Transmembrane</keyword>
<dbReference type="CDD" id="cd06261">
    <property type="entry name" value="TM_PBP2"/>
    <property type="match status" value="1"/>
</dbReference>
<dbReference type="NCBIfam" id="TIGR02138">
    <property type="entry name" value="phosphate_pstC"/>
    <property type="match status" value="1"/>
</dbReference>
<dbReference type="GO" id="GO:0005315">
    <property type="term" value="F:phosphate transmembrane transporter activity"/>
    <property type="evidence" value="ECO:0007669"/>
    <property type="project" value="InterPro"/>
</dbReference>
<evidence type="ECO:0000256" key="7">
    <source>
        <dbReference type="ARBA" id="ARBA00022989"/>
    </source>
</evidence>
<dbReference type="PROSITE" id="PS50928">
    <property type="entry name" value="ABC_TM1"/>
    <property type="match status" value="1"/>
</dbReference>